<evidence type="ECO:0000256" key="2">
    <source>
        <dbReference type="ARBA" id="ARBA00005217"/>
    </source>
</evidence>
<evidence type="ECO:0000256" key="8">
    <source>
        <dbReference type="ARBA" id="ARBA00022694"/>
    </source>
</evidence>
<evidence type="ECO:0000256" key="13">
    <source>
        <dbReference type="ARBA" id="ARBA00023315"/>
    </source>
</evidence>
<proteinExistence type="inferred from homology"/>
<evidence type="ECO:0000256" key="12">
    <source>
        <dbReference type="ARBA" id="ARBA00023014"/>
    </source>
</evidence>
<dbReference type="InterPro" id="IPR058240">
    <property type="entry name" value="rSAM_sf"/>
</dbReference>
<dbReference type="InterPro" id="IPR032432">
    <property type="entry name" value="Radical_SAM_C"/>
</dbReference>
<evidence type="ECO:0000256" key="14">
    <source>
        <dbReference type="ARBA" id="ARBA00044771"/>
    </source>
</evidence>
<dbReference type="SFLD" id="SFLDG01086">
    <property type="entry name" value="elongater_protein-like"/>
    <property type="match status" value="1"/>
</dbReference>
<comment type="similarity">
    <text evidence="3">Belongs to the ELP3 family.</text>
</comment>
<evidence type="ECO:0000256" key="15">
    <source>
        <dbReference type="ARBA" id="ARBA00047372"/>
    </source>
</evidence>
<sequence length="636" mass="70219">MEEALLEIIAALREGAVGGRNADAAADAVWLDKLVRRHNRAAHDGTRRVAKRRLLPFYLHVRSTEPERWAAWDVSDEVDAALVRLLQAKPRRTASGVATITVLTKPWPCSGDCVFCPSDIRMPKSYLADEPACQRAERCWFDPYLQVAARLAALTDMGHVTDKVELIVLGGTWSDYPASYQRWFIGELFCALNASDEERTRKAATRRARYETAGLPRERNEVPRAAADVQQRINSGELGYNEAWKLVYGTAPAPLEPLDPGWSGIAALHRANETAAKRVVGLVVETRPDLITPESCRDLRALGCTKVQIGIQSLRDDLLAVNGRAITGARIAQAMALLRLFGFKSHVHFMVNLLGADPAADIADYRRLVTDPAFLPDEVKLYPCCLVESARLTECFEGGQWRPYSEEELVDVLAADVLATPPWTRISRMIRDISATDILVGNKKTNLRQIVEAAVEVSGAVVAEIRSREISIAGAEVSDLVLETIPYHTANTEERFLQWVTPEGKIAGFCRLSLPEQPPHATPNERAANATPNEHATRVILSERSESEDLPAAGTPEKPEAMIREVHVYGKVAALHRTGEGTQHLGLGRKLVEEACRQAAEAGYHAANVISAVGTRVYYRNLGFQDNGLYQRRPLP</sequence>
<dbReference type="Proteomes" id="UP001349994">
    <property type="component" value="Unassembled WGS sequence"/>
</dbReference>
<dbReference type="InterPro" id="IPR034687">
    <property type="entry name" value="ELP3-like"/>
</dbReference>
<comment type="caution">
    <text evidence="17">The sequence shown here is derived from an EMBL/GenBank/DDBJ whole genome shotgun (WGS) entry which is preliminary data.</text>
</comment>
<keyword evidence="12" id="KW-0411">Iron-sulfur</keyword>
<gene>
    <name evidence="17" type="ORF">VIN30_07165</name>
</gene>
<dbReference type="SFLD" id="SFLDS00029">
    <property type="entry name" value="Radical_SAM"/>
    <property type="match status" value="1"/>
</dbReference>
<dbReference type="EMBL" id="JAYMFF010000013">
    <property type="protein sequence ID" value="MEC4176225.1"/>
    <property type="molecule type" value="Genomic_DNA"/>
</dbReference>
<dbReference type="Pfam" id="PF04055">
    <property type="entry name" value="Radical_SAM"/>
    <property type="match status" value="1"/>
</dbReference>
<feature type="domain" description="Elp3/MiaA/NifB-like radical SAM core" evidence="16">
    <location>
        <begin position="100"/>
        <end position="415"/>
    </location>
</feature>
<name>A0ABU6III5_9ACTN</name>
<evidence type="ECO:0000256" key="11">
    <source>
        <dbReference type="ARBA" id="ARBA00023004"/>
    </source>
</evidence>
<protein>
    <recommendedName>
        <fullName evidence="14">tRNA carboxymethyluridine synthase</fullName>
        <ecNumber evidence="14">2.3.1.311</ecNumber>
    </recommendedName>
</protein>
<keyword evidence="18" id="KW-1185">Reference proteome</keyword>
<accession>A0ABU6III5</accession>
<dbReference type="InterPro" id="IPR007197">
    <property type="entry name" value="rSAM"/>
</dbReference>
<evidence type="ECO:0000256" key="5">
    <source>
        <dbReference type="ARBA" id="ARBA00022555"/>
    </source>
</evidence>
<evidence type="ECO:0000256" key="4">
    <source>
        <dbReference type="ARBA" id="ARBA00022485"/>
    </source>
</evidence>
<dbReference type="Gene3D" id="3.40.630.30">
    <property type="match status" value="1"/>
</dbReference>
<keyword evidence="4" id="KW-0004">4Fe-4S</keyword>
<keyword evidence="8" id="KW-0819">tRNA processing</keyword>
<keyword evidence="9" id="KW-0479">Metal-binding</keyword>
<evidence type="ECO:0000256" key="3">
    <source>
        <dbReference type="ARBA" id="ARBA00005494"/>
    </source>
</evidence>
<keyword evidence="13" id="KW-0012">Acyltransferase</keyword>
<comment type="pathway">
    <text evidence="2">tRNA modification.</text>
</comment>
<dbReference type="RefSeq" id="WP_326424834.1">
    <property type="nucleotide sequence ID" value="NZ_JAYMFF010000013.1"/>
</dbReference>
<evidence type="ECO:0000313" key="18">
    <source>
        <dbReference type="Proteomes" id="UP001349994"/>
    </source>
</evidence>
<comment type="catalytic activity">
    <reaction evidence="15">
        <text>uridine(34) in tRNA + acetyl-CoA + S-adenosyl-L-methionine + H2O = 5-(carboxymethyl)uridine(34) in tRNA + 5'-deoxyadenosine + L-methionine + CoA + 2 H(+)</text>
        <dbReference type="Rhea" id="RHEA:61020"/>
        <dbReference type="Rhea" id="RHEA-COMP:10407"/>
        <dbReference type="Rhea" id="RHEA-COMP:11727"/>
        <dbReference type="ChEBI" id="CHEBI:15377"/>
        <dbReference type="ChEBI" id="CHEBI:15378"/>
        <dbReference type="ChEBI" id="CHEBI:17319"/>
        <dbReference type="ChEBI" id="CHEBI:57287"/>
        <dbReference type="ChEBI" id="CHEBI:57288"/>
        <dbReference type="ChEBI" id="CHEBI:57844"/>
        <dbReference type="ChEBI" id="CHEBI:59789"/>
        <dbReference type="ChEBI" id="CHEBI:65315"/>
        <dbReference type="ChEBI" id="CHEBI:74882"/>
        <dbReference type="EC" id="2.3.1.311"/>
    </reaction>
    <physiologicalReaction direction="left-to-right" evidence="15">
        <dbReference type="Rhea" id="RHEA:61021"/>
    </physiologicalReaction>
</comment>
<keyword evidence="5" id="KW-0820">tRNA-binding</keyword>
<comment type="cofactor">
    <cofactor evidence="1">
        <name>[4Fe-4S] cluster</name>
        <dbReference type="ChEBI" id="CHEBI:49883"/>
    </cofactor>
</comment>
<evidence type="ECO:0000256" key="9">
    <source>
        <dbReference type="ARBA" id="ARBA00022723"/>
    </source>
</evidence>
<dbReference type="SFLD" id="SFLDF00344">
    <property type="entry name" value="ELP3-like"/>
    <property type="match status" value="1"/>
</dbReference>
<evidence type="ECO:0000259" key="16">
    <source>
        <dbReference type="SMART" id="SM00729"/>
    </source>
</evidence>
<keyword evidence="10" id="KW-0694">RNA-binding</keyword>
<dbReference type="InterPro" id="IPR039661">
    <property type="entry name" value="ELP3"/>
</dbReference>
<evidence type="ECO:0000256" key="7">
    <source>
        <dbReference type="ARBA" id="ARBA00022691"/>
    </source>
</evidence>
<dbReference type="EC" id="2.3.1.311" evidence="14"/>
<keyword evidence="6" id="KW-0808">Transferase</keyword>
<dbReference type="InterPro" id="IPR006638">
    <property type="entry name" value="Elp3/MiaA/NifB-like_rSAM"/>
</dbReference>
<dbReference type="SMART" id="SM00729">
    <property type="entry name" value="Elp3"/>
    <property type="match status" value="1"/>
</dbReference>
<dbReference type="InterPro" id="IPR016181">
    <property type="entry name" value="Acyl_CoA_acyltransferase"/>
</dbReference>
<dbReference type="PANTHER" id="PTHR11135:SF2">
    <property type="entry name" value="ELONGATOR COMPLEX PROTEIN 3"/>
    <property type="match status" value="1"/>
</dbReference>
<dbReference type="Pfam" id="PF16199">
    <property type="entry name" value="Radical_SAM_C"/>
    <property type="match status" value="1"/>
</dbReference>
<organism evidence="17 18">
    <name type="scientific">Adlercreutzia wanghongyangiae</name>
    <dbReference type="NCBI Taxonomy" id="3111451"/>
    <lineage>
        <taxon>Bacteria</taxon>
        <taxon>Bacillati</taxon>
        <taxon>Actinomycetota</taxon>
        <taxon>Coriobacteriia</taxon>
        <taxon>Eggerthellales</taxon>
        <taxon>Eggerthellaceae</taxon>
        <taxon>Adlercreutzia</taxon>
    </lineage>
</organism>
<evidence type="ECO:0000256" key="10">
    <source>
        <dbReference type="ARBA" id="ARBA00022884"/>
    </source>
</evidence>
<evidence type="ECO:0000256" key="6">
    <source>
        <dbReference type="ARBA" id="ARBA00022679"/>
    </source>
</evidence>
<evidence type="ECO:0000313" key="17">
    <source>
        <dbReference type="EMBL" id="MEC4176225.1"/>
    </source>
</evidence>
<keyword evidence="7" id="KW-0949">S-adenosyl-L-methionine</keyword>
<dbReference type="SUPFAM" id="SSF102114">
    <property type="entry name" value="Radical SAM enzymes"/>
    <property type="match status" value="1"/>
</dbReference>
<reference evidence="17 18" key="1">
    <citation type="submission" date="2024-01" db="EMBL/GenBank/DDBJ databases">
        <title>novel species in genus Adlercreutzia.</title>
        <authorList>
            <person name="Liu X."/>
        </authorList>
    </citation>
    <scope>NUCLEOTIDE SEQUENCE [LARGE SCALE GENOMIC DNA]</scope>
    <source>
        <strain evidence="17 18">R7</strain>
    </source>
</reference>
<dbReference type="SUPFAM" id="SSF55729">
    <property type="entry name" value="Acyl-CoA N-acyltransferases (Nat)"/>
    <property type="match status" value="1"/>
</dbReference>
<evidence type="ECO:0000256" key="1">
    <source>
        <dbReference type="ARBA" id="ARBA00001966"/>
    </source>
</evidence>
<dbReference type="PANTHER" id="PTHR11135">
    <property type="entry name" value="HISTONE ACETYLTRANSFERASE-RELATED"/>
    <property type="match status" value="1"/>
</dbReference>
<keyword evidence="11" id="KW-0408">Iron</keyword>